<evidence type="ECO:0000256" key="5">
    <source>
        <dbReference type="SAM" id="SignalP"/>
    </source>
</evidence>
<keyword evidence="3" id="KW-0378">Hydrolase</keyword>
<sequence>MKILTLIGLLFLLYTSTSYAQSFNSEKLIEKCKSGVVYIKLSNSLGTGFLISENGHIVTNYHVIEGYDDSNDYVEFSDGKRYQFYLAGDDKDKDIALLQLRDFDCSECQVLPILPNKNGKTGIEVATIGHPKGLKFNITKGIISQEILHKEVPYMLRTDVAVNPGNSGGPLFNKNGQVVGIISARLEKKNLFDRDIQNLNFAINAVELRRFLQRRSIAYQTAPLIANSELSAQLRELSAEEVDAQKRAELQRIELEKQKEKERIGLEKQKEKERIELEKEKIRQQILESIKIDQLNAEQQKELSRLDFGYQKQILEQQRKLELQRIEEKQRRELLRLNSDEHELDFQQQKLRERKKQHIANLPRRVGFRIGGGAHYFAGTLSDLTKSYSLSRVSWVLTSGLTYRFDINNKDRGTSVGAFCRFGNYNATTVNTLALQQGLSFVSNSPINLFTEVEGGFLIKEWLRLSGGLGWQRINRTIASNSIVGTDFMYGVATLGFIARFGKQVALDVNMISAFALEYQHFSLRGEVCLVFRFTAGKW</sequence>
<evidence type="ECO:0000256" key="1">
    <source>
        <dbReference type="ARBA" id="ARBA00010541"/>
    </source>
</evidence>
<evidence type="ECO:0000256" key="4">
    <source>
        <dbReference type="SAM" id="Coils"/>
    </source>
</evidence>
<keyword evidence="4" id="KW-0175">Coiled coil</keyword>
<keyword evidence="2 6" id="KW-0645">Protease</keyword>
<dbReference type="SUPFAM" id="SSF50494">
    <property type="entry name" value="Trypsin-like serine proteases"/>
    <property type="match status" value="1"/>
</dbReference>
<feature type="signal peptide" evidence="5">
    <location>
        <begin position="1"/>
        <end position="20"/>
    </location>
</feature>
<feature type="coiled-coil region" evidence="4">
    <location>
        <begin position="227"/>
        <end position="288"/>
    </location>
</feature>
<feature type="coiled-coil region" evidence="4">
    <location>
        <begin position="312"/>
        <end position="357"/>
    </location>
</feature>
<feature type="chain" id="PRO_5028140005" evidence="5">
    <location>
        <begin position="21"/>
        <end position="539"/>
    </location>
</feature>
<dbReference type="Gene3D" id="2.40.10.10">
    <property type="entry name" value="Trypsin-like serine proteases"/>
    <property type="match status" value="2"/>
</dbReference>
<keyword evidence="5" id="KW-0732">Signal</keyword>
<evidence type="ECO:0000256" key="2">
    <source>
        <dbReference type="ARBA" id="ARBA00022670"/>
    </source>
</evidence>
<accession>A0A6S6RSR1</accession>
<dbReference type="GO" id="GO:0006508">
    <property type="term" value="P:proteolysis"/>
    <property type="evidence" value="ECO:0007669"/>
    <property type="project" value="UniProtKB-KW"/>
</dbReference>
<reference evidence="6" key="1">
    <citation type="submission" date="2020-01" db="EMBL/GenBank/DDBJ databases">
        <authorList>
            <person name="Meier V. D."/>
            <person name="Meier V D."/>
        </authorList>
    </citation>
    <scope>NUCLEOTIDE SEQUENCE</scope>
    <source>
        <strain evidence="6">HLG_WM_MAG_10</strain>
    </source>
</reference>
<dbReference type="Pfam" id="PF13365">
    <property type="entry name" value="Trypsin_2"/>
    <property type="match status" value="1"/>
</dbReference>
<dbReference type="InterPro" id="IPR001940">
    <property type="entry name" value="Peptidase_S1C"/>
</dbReference>
<organism evidence="6">
    <name type="scientific">uncultured Aureispira sp</name>
    <dbReference type="NCBI Taxonomy" id="1331704"/>
    <lineage>
        <taxon>Bacteria</taxon>
        <taxon>Pseudomonadati</taxon>
        <taxon>Bacteroidota</taxon>
        <taxon>Saprospiria</taxon>
        <taxon>Saprospirales</taxon>
        <taxon>Saprospiraceae</taxon>
        <taxon>Aureispira</taxon>
        <taxon>environmental samples</taxon>
    </lineage>
</organism>
<dbReference type="InterPro" id="IPR051201">
    <property type="entry name" value="Chloro_Bact_Ser_Proteases"/>
</dbReference>
<dbReference type="EMBL" id="CACVAQ010000002">
    <property type="protein sequence ID" value="CAA6798386.1"/>
    <property type="molecule type" value="Genomic_DNA"/>
</dbReference>
<evidence type="ECO:0000256" key="3">
    <source>
        <dbReference type="ARBA" id="ARBA00022801"/>
    </source>
</evidence>
<dbReference type="PANTHER" id="PTHR43343">
    <property type="entry name" value="PEPTIDASE S12"/>
    <property type="match status" value="1"/>
</dbReference>
<dbReference type="PRINTS" id="PR00834">
    <property type="entry name" value="PROTEASES2C"/>
</dbReference>
<gene>
    <name evidence="6" type="ORF">HELGO_WM27609</name>
</gene>
<protein>
    <submittedName>
        <fullName evidence="6">Trypsin-like serine protease with C-terminal PDZ domain</fullName>
    </submittedName>
</protein>
<dbReference type="InterPro" id="IPR043504">
    <property type="entry name" value="Peptidase_S1_PA_chymotrypsin"/>
</dbReference>
<proteinExistence type="inferred from homology"/>
<evidence type="ECO:0000313" key="6">
    <source>
        <dbReference type="EMBL" id="CAA6798386.1"/>
    </source>
</evidence>
<dbReference type="InterPro" id="IPR009003">
    <property type="entry name" value="Peptidase_S1_PA"/>
</dbReference>
<dbReference type="GO" id="GO:0004252">
    <property type="term" value="F:serine-type endopeptidase activity"/>
    <property type="evidence" value="ECO:0007669"/>
    <property type="project" value="InterPro"/>
</dbReference>
<dbReference type="AlphaFoldDB" id="A0A6S6RSR1"/>
<comment type="similarity">
    <text evidence="1">Belongs to the peptidase S1C family.</text>
</comment>
<dbReference type="PANTHER" id="PTHR43343:SF3">
    <property type="entry name" value="PROTEASE DO-LIKE 8, CHLOROPLASTIC"/>
    <property type="match status" value="1"/>
</dbReference>
<name>A0A6S6RSR1_9BACT</name>